<evidence type="ECO:0000256" key="1">
    <source>
        <dbReference type="PROSITE-ProRule" id="PRU00339"/>
    </source>
</evidence>
<dbReference type="Gene3D" id="1.25.40.10">
    <property type="entry name" value="Tetratricopeptide repeat domain"/>
    <property type="match status" value="2"/>
</dbReference>
<dbReference type="Pfam" id="PF14559">
    <property type="entry name" value="TPR_19"/>
    <property type="match status" value="1"/>
</dbReference>
<dbReference type="InterPro" id="IPR019734">
    <property type="entry name" value="TPR_rpt"/>
</dbReference>
<proteinExistence type="predicted"/>
<keyword evidence="1" id="KW-0802">TPR repeat</keyword>
<dbReference type="SMART" id="SM00028">
    <property type="entry name" value="TPR"/>
    <property type="match status" value="4"/>
</dbReference>
<comment type="caution">
    <text evidence="2">The sequence shown here is derived from an EMBL/GenBank/DDBJ whole genome shotgun (WGS) entry which is preliminary data.</text>
</comment>
<organism evidence="2 3">
    <name type="scientific">Bradyrhizobium campsiandrae</name>
    <dbReference type="NCBI Taxonomy" id="1729892"/>
    <lineage>
        <taxon>Bacteria</taxon>
        <taxon>Pseudomonadati</taxon>
        <taxon>Pseudomonadota</taxon>
        <taxon>Alphaproteobacteria</taxon>
        <taxon>Hyphomicrobiales</taxon>
        <taxon>Nitrobacteraceae</taxon>
        <taxon>Bradyrhizobium</taxon>
    </lineage>
</organism>
<feature type="repeat" description="TPR" evidence="1">
    <location>
        <begin position="163"/>
        <end position="196"/>
    </location>
</feature>
<dbReference type="PANTHER" id="PTHR44216:SF3">
    <property type="entry name" value="PROTEIN O-MANNOSYL-TRANSFERASE TMTC2"/>
    <property type="match status" value="1"/>
</dbReference>
<dbReference type="SUPFAM" id="SSF56059">
    <property type="entry name" value="Glutathione synthetase ATP-binding domain-like"/>
    <property type="match status" value="1"/>
</dbReference>
<dbReference type="RefSeq" id="WP_188102041.1">
    <property type="nucleotide sequence ID" value="NZ_JAANIH010000024.1"/>
</dbReference>
<evidence type="ECO:0000313" key="3">
    <source>
        <dbReference type="Proteomes" id="UP000639516"/>
    </source>
</evidence>
<dbReference type="EMBL" id="JAATTO010000034">
    <property type="protein sequence ID" value="MBC9981169.1"/>
    <property type="molecule type" value="Genomic_DNA"/>
</dbReference>
<reference evidence="2 3" key="1">
    <citation type="journal article" date="2020" name="Arch. Microbiol.">
        <title>Bradyrhizobium campsiandrae sp. nov., a nitrogen-fixing bacterial strain isolated from a native leguminous tree from the Amazon adapted to flooded conditions.</title>
        <authorList>
            <person name="Cabral Michel D."/>
            <person name="Martins da Costa E."/>
            <person name="Azarias Guimaraes A."/>
            <person name="Soares de Carvalho T."/>
            <person name="Santos de Castro Caputo P."/>
            <person name="Willems A."/>
            <person name="de Souza Moreira F.M."/>
        </authorList>
    </citation>
    <scope>NUCLEOTIDE SEQUENCE [LARGE SCALE GENOMIC DNA]</scope>
    <source>
        <strain evidence="3">INPA 384B</strain>
    </source>
</reference>
<protein>
    <submittedName>
        <fullName evidence="2">Tetratricopeptide repeat protein</fullName>
    </submittedName>
</protein>
<evidence type="ECO:0000313" key="2">
    <source>
        <dbReference type="EMBL" id="MBC9981169.1"/>
    </source>
</evidence>
<feature type="repeat" description="TPR" evidence="1">
    <location>
        <begin position="95"/>
        <end position="128"/>
    </location>
</feature>
<dbReference type="Proteomes" id="UP000639516">
    <property type="component" value="Unassembled WGS sequence"/>
</dbReference>
<dbReference type="InterPro" id="IPR052384">
    <property type="entry name" value="TMTC_O-mannosyltransferase"/>
</dbReference>
<dbReference type="SUPFAM" id="SSF48452">
    <property type="entry name" value="TPR-like"/>
    <property type="match status" value="1"/>
</dbReference>
<dbReference type="PANTHER" id="PTHR44216">
    <property type="entry name" value="PROTEIN O-MANNOSYL-TRANSFERASE TMTC2"/>
    <property type="match status" value="1"/>
</dbReference>
<sequence length="544" mass="59067">MTSRSMVLPTSQAEAPDISSLLRAGRELYRSGEIKRAIAIFQAGLALAATASIGVVVDGVADLHAALANAFMLCDDIGSAAENYKAALRIAPHLVACWCNLGIVHQRSGRTQDAISLYLEALRRNPGHRPSRTNLVEALVASRQFAIARTLLLELLEETPEDAELRSQLGKVCFALGETAEAVIQFEQAVALAPGQAENFYWVGAIRQARGELEAAQAAYARAVHTHPVLRRPAAKSPPAFRALALFAPFVGNTPVEFLFKDCAYQTSIVSLLPGSPPDGSLLADEADVVVNLVSDADQGAEVLPLVAAIAASLGKPVVNDPARIRNTTRDATALALADVEGCRVPRTIRIAACEGLPGGLVLAFPVLARQAGMHGGDVFEKLADVAALTAFLAAHADHDRYVIDYVDYRSADGFFRKYRFLFIGEEILPYHLAIGGDWKLHRDATDMAHHAWMQEEEERFLSAPGQVFGASLDRALRVIRDRIGLDYFGIDCALDPDGRLVVFEVNASMLVHDQNPEFPYKDPYIRRIKVAFDRMLARLAQGN</sequence>
<gene>
    <name evidence="2" type="ORF">HA482_23480</name>
</gene>
<keyword evidence="3" id="KW-1185">Reference proteome</keyword>
<dbReference type="PROSITE" id="PS50005">
    <property type="entry name" value="TPR"/>
    <property type="match status" value="2"/>
</dbReference>
<accession>A0ABR7UB68</accession>
<dbReference type="InterPro" id="IPR011990">
    <property type="entry name" value="TPR-like_helical_dom_sf"/>
</dbReference>
<name>A0ABR7UB68_9BRAD</name>